<dbReference type="GO" id="GO:0005886">
    <property type="term" value="C:plasma membrane"/>
    <property type="evidence" value="ECO:0007669"/>
    <property type="project" value="UniProtKB-SubCell"/>
</dbReference>
<evidence type="ECO:0000256" key="2">
    <source>
        <dbReference type="ARBA" id="ARBA00022475"/>
    </source>
</evidence>
<dbReference type="Gene3D" id="1.10.287.3510">
    <property type="match status" value="1"/>
</dbReference>
<dbReference type="PANTHER" id="PTHR34583:SF2">
    <property type="entry name" value="ANTIPORTER SUBUNIT MNHC2-RELATED"/>
    <property type="match status" value="1"/>
</dbReference>
<feature type="transmembrane region" description="Helical" evidence="6">
    <location>
        <begin position="6"/>
        <end position="22"/>
    </location>
</feature>
<sequence>MGIAIYMLAFALLVVGIYGVIAKRNVIKIILGILIIDYAVNMLLVLVGYRRDGVAPILSEGQDAKAWAATSVDPLPQAMVLTSIVIGLGLTALMVAMAIRLYQKYGTFDMNEIRKLKG</sequence>
<evidence type="ECO:0000256" key="1">
    <source>
        <dbReference type="ARBA" id="ARBA00004651"/>
    </source>
</evidence>
<comment type="subcellular location">
    <subcellularLocation>
        <location evidence="1">Cell membrane</location>
        <topology evidence="1">Multi-pass membrane protein</topology>
    </subcellularLocation>
</comment>
<protein>
    <recommendedName>
        <fullName evidence="8">Cation:proton antiporter</fullName>
    </recommendedName>
</protein>
<reference evidence="7" key="1">
    <citation type="journal article" date="2015" name="Nature">
        <title>Complex archaea that bridge the gap between prokaryotes and eukaryotes.</title>
        <authorList>
            <person name="Spang A."/>
            <person name="Saw J.H."/>
            <person name="Jorgensen S.L."/>
            <person name="Zaremba-Niedzwiedzka K."/>
            <person name="Martijn J."/>
            <person name="Lind A.E."/>
            <person name="van Eijk R."/>
            <person name="Schleper C."/>
            <person name="Guy L."/>
            <person name="Ettema T.J."/>
        </authorList>
    </citation>
    <scope>NUCLEOTIDE SEQUENCE</scope>
</reference>
<organism evidence="7">
    <name type="scientific">marine sediment metagenome</name>
    <dbReference type="NCBI Taxonomy" id="412755"/>
    <lineage>
        <taxon>unclassified sequences</taxon>
        <taxon>metagenomes</taxon>
        <taxon>ecological metagenomes</taxon>
    </lineage>
</organism>
<keyword evidence="2" id="KW-1003">Cell membrane</keyword>
<evidence type="ECO:0000256" key="6">
    <source>
        <dbReference type="SAM" id="Phobius"/>
    </source>
</evidence>
<keyword evidence="3 6" id="KW-0812">Transmembrane</keyword>
<name>A0A0F9XX41_9ZZZZ</name>
<keyword evidence="5 6" id="KW-0472">Membrane</keyword>
<evidence type="ECO:0000256" key="4">
    <source>
        <dbReference type="ARBA" id="ARBA00022989"/>
    </source>
</evidence>
<keyword evidence="4 6" id="KW-1133">Transmembrane helix</keyword>
<evidence type="ECO:0008006" key="8">
    <source>
        <dbReference type="Google" id="ProtNLM"/>
    </source>
</evidence>
<evidence type="ECO:0000256" key="3">
    <source>
        <dbReference type="ARBA" id="ARBA00022692"/>
    </source>
</evidence>
<feature type="transmembrane region" description="Helical" evidence="6">
    <location>
        <begin position="29"/>
        <end position="49"/>
    </location>
</feature>
<feature type="transmembrane region" description="Helical" evidence="6">
    <location>
        <begin position="78"/>
        <end position="102"/>
    </location>
</feature>
<proteinExistence type="predicted"/>
<dbReference type="EMBL" id="LAZR01000061">
    <property type="protein sequence ID" value="KKN96963.1"/>
    <property type="molecule type" value="Genomic_DNA"/>
</dbReference>
<accession>A0A0F9XX41</accession>
<dbReference type="Pfam" id="PF00420">
    <property type="entry name" value="Oxidored_q2"/>
    <property type="match status" value="1"/>
</dbReference>
<evidence type="ECO:0000256" key="5">
    <source>
        <dbReference type="ARBA" id="ARBA00023136"/>
    </source>
</evidence>
<dbReference type="InterPro" id="IPR039428">
    <property type="entry name" value="NUOK/Mnh_C1-like"/>
</dbReference>
<dbReference type="PANTHER" id="PTHR34583">
    <property type="entry name" value="ANTIPORTER SUBUNIT MNHC2-RELATED"/>
    <property type="match status" value="1"/>
</dbReference>
<comment type="caution">
    <text evidence="7">The sequence shown here is derived from an EMBL/GenBank/DDBJ whole genome shotgun (WGS) entry which is preliminary data.</text>
</comment>
<dbReference type="AlphaFoldDB" id="A0A0F9XX41"/>
<evidence type="ECO:0000313" key="7">
    <source>
        <dbReference type="EMBL" id="KKN96963.1"/>
    </source>
</evidence>
<dbReference type="InterPro" id="IPR050601">
    <property type="entry name" value="CPA3_antiporter_subunitC"/>
</dbReference>
<gene>
    <name evidence="7" type="ORF">LCGC14_0162130</name>
</gene>